<gene>
    <name evidence="2" type="ORF">PV327_002366</name>
</gene>
<dbReference type="EMBL" id="JAQQBR010001831">
    <property type="protein sequence ID" value="KAK0168583.1"/>
    <property type="molecule type" value="Genomic_DNA"/>
</dbReference>
<comment type="caution">
    <text evidence="2">The sequence shown here is derived from an EMBL/GenBank/DDBJ whole genome shotgun (WGS) entry which is preliminary data.</text>
</comment>
<feature type="region of interest" description="Disordered" evidence="1">
    <location>
        <begin position="1"/>
        <end position="72"/>
    </location>
</feature>
<feature type="compositionally biased region" description="Pro residues" evidence="1">
    <location>
        <begin position="107"/>
        <end position="117"/>
    </location>
</feature>
<protein>
    <submittedName>
        <fullName evidence="2">Uncharacterized protein</fullName>
    </submittedName>
</protein>
<proteinExistence type="predicted"/>
<reference evidence="2" key="2">
    <citation type="submission" date="2023-03" db="EMBL/GenBank/DDBJ databases">
        <authorList>
            <person name="Inwood S.N."/>
            <person name="Skelly J.G."/>
            <person name="Guhlin J."/>
            <person name="Harrop T.W.R."/>
            <person name="Goldson S.G."/>
            <person name="Dearden P.K."/>
        </authorList>
    </citation>
    <scope>NUCLEOTIDE SEQUENCE</scope>
    <source>
        <strain evidence="2">Lincoln</strain>
        <tissue evidence="2">Whole body</tissue>
    </source>
</reference>
<reference evidence="2" key="1">
    <citation type="journal article" date="2023" name="bioRxiv">
        <title>Scaffold-level genome assemblies of two parasitoid biocontrol wasps reveal the parthenogenesis mechanism and an associated novel virus.</title>
        <authorList>
            <person name="Inwood S."/>
            <person name="Skelly J."/>
            <person name="Guhlin J."/>
            <person name="Harrop T."/>
            <person name="Goldson S."/>
            <person name="Dearden P."/>
        </authorList>
    </citation>
    <scope>NUCLEOTIDE SEQUENCE</scope>
    <source>
        <strain evidence="2">Lincoln</strain>
        <tissue evidence="2">Whole body</tissue>
    </source>
</reference>
<accession>A0AA39FFK6</accession>
<evidence type="ECO:0000313" key="2">
    <source>
        <dbReference type="EMBL" id="KAK0168583.1"/>
    </source>
</evidence>
<organism evidence="2 3">
    <name type="scientific">Microctonus hyperodae</name>
    <name type="common">Parasitoid wasp</name>
    <dbReference type="NCBI Taxonomy" id="165561"/>
    <lineage>
        <taxon>Eukaryota</taxon>
        <taxon>Metazoa</taxon>
        <taxon>Ecdysozoa</taxon>
        <taxon>Arthropoda</taxon>
        <taxon>Hexapoda</taxon>
        <taxon>Insecta</taxon>
        <taxon>Pterygota</taxon>
        <taxon>Neoptera</taxon>
        <taxon>Endopterygota</taxon>
        <taxon>Hymenoptera</taxon>
        <taxon>Apocrita</taxon>
        <taxon>Ichneumonoidea</taxon>
        <taxon>Braconidae</taxon>
        <taxon>Euphorinae</taxon>
        <taxon>Microctonus</taxon>
    </lineage>
</organism>
<dbReference type="AlphaFoldDB" id="A0AA39FFK6"/>
<name>A0AA39FFK6_MICHY</name>
<evidence type="ECO:0000256" key="1">
    <source>
        <dbReference type="SAM" id="MobiDB-lite"/>
    </source>
</evidence>
<evidence type="ECO:0000313" key="3">
    <source>
        <dbReference type="Proteomes" id="UP001168972"/>
    </source>
</evidence>
<keyword evidence="3" id="KW-1185">Reference proteome</keyword>
<sequence length="275" mass="30946">MPELPGSYDAGKQRINTYDDSNEEHKNIGINNEGVSSSSSSSASSSSSSSSSSFSNRPKHDYEPDHQRSREHDLDRHEINLNNQHNNDYNLHHRHRERHRHDKHPDAPAPALPPSPPDTIVNEFDPAQSPPMLQPGTNVFAPRPNYEHGAVVVDRIDDDFGLPVDRLYDLREAFEGFVAQGSYFIFGWALGQKVLRISAVKIISRPDNSTSFEVIESQLENPLIDADHQDLHALKQLALPGFRHRPHHRRNHSLDDSDGTSKINIVDFSTDCSIS</sequence>
<dbReference type="Proteomes" id="UP001168972">
    <property type="component" value="Unassembled WGS sequence"/>
</dbReference>
<feature type="compositionally biased region" description="Basic and acidic residues" evidence="1">
    <location>
        <begin position="58"/>
        <end position="72"/>
    </location>
</feature>
<feature type="region of interest" description="Disordered" evidence="1">
    <location>
        <begin position="94"/>
        <end position="130"/>
    </location>
</feature>
<feature type="compositionally biased region" description="Low complexity" evidence="1">
    <location>
        <begin position="36"/>
        <end position="55"/>
    </location>
</feature>